<evidence type="ECO:0000313" key="7">
    <source>
        <dbReference type="EMBL" id="KAF5829821.1"/>
    </source>
</evidence>
<gene>
    <name evidence="7" type="ORF">DUNSADRAFT_15439</name>
</gene>
<comment type="caution">
    <text evidence="7">The sequence shown here is derived from an EMBL/GenBank/DDBJ whole genome shotgun (WGS) entry which is preliminary data.</text>
</comment>
<dbReference type="PANTHER" id="PTHR43047:SF72">
    <property type="entry name" value="OSMOSENSING HISTIDINE PROTEIN KINASE SLN1"/>
    <property type="match status" value="1"/>
</dbReference>
<dbReference type="EC" id="2.7.13.3" evidence="2"/>
<reference evidence="7" key="1">
    <citation type="submission" date="2017-08" db="EMBL/GenBank/DDBJ databases">
        <authorList>
            <person name="Polle J.E."/>
            <person name="Barry K."/>
            <person name="Cushman J."/>
            <person name="Schmutz J."/>
            <person name="Tran D."/>
            <person name="Hathwaick L.T."/>
            <person name="Yim W.C."/>
            <person name="Jenkins J."/>
            <person name="Mckie-Krisberg Z.M."/>
            <person name="Prochnik S."/>
            <person name="Lindquist E."/>
            <person name="Dockter R.B."/>
            <person name="Adam C."/>
            <person name="Molina H."/>
            <person name="Bunkerborg J."/>
            <person name="Jin E."/>
            <person name="Buchheim M."/>
            <person name="Magnuson J."/>
        </authorList>
    </citation>
    <scope>NUCLEOTIDE SEQUENCE</scope>
    <source>
        <strain evidence="7">CCAP 19/18</strain>
    </source>
</reference>
<keyword evidence="3" id="KW-0808">Transferase</keyword>
<feature type="domain" description="Histidine kinase" evidence="6">
    <location>
        <begin position="1"/>
        <end position="186"/>
    </location>
</feature>
<evidence type="ECO:0000256" key="1">
    <source>
        <dbReference type="ARBA" id="ARBA00000085"/>
    </source>
</evidence>
<protein>
    <recommendedName>
        <fullName evidence="2">histidine kinase</fullName>
        <ecNumber evidence="2">2.7.13.3</ecNumber>
    </recommendedName>
</protein>
<feature type="region of interest" description="Disordered" evidence="5">
    <location>
        <begin position="346"/>
        <end position="374"/>
    </location>
</feature>
<comment type="catalytic activity">
    <reaction evidence="1">
        <text>ATP + protein L-histidine = ADP + protein N-phospho-L-histidine.</text>
        <dbReference type="EC" id="2.7.13.3"/>
    </reaction>
</comment>
<dbReference type="InterPro" id="IPR004358">
    <property type="entry name" value="Sig_transdc_His_kin-like_C"/>
</dbReference>
<evidence type="ECO:0000256" key="5">
    <source>
        <dbReference type="SAM" id="MobiDB-lite"/>
    </source>
</evidence>
<evidence type="ECO:0000259" key="6">
    <source>
        <dbReference type="PROSITE" id="PS50109"/>
    </source>
</evidence>
<keyword evidence="4" id="KW-0418">Kinase</keyword>
<evidence type="ECO:0000256" key="3">
    <source>
        <dbReference type="ARBA" id="ARBA00022679"/>
    </source>
</evidence>
<feature type="compositionally biased region" description="Low complexity" evidence="5">
    <location>
        <begin position="485"/>
        <end position="495"/>
    </location>
</feature>
<feature type="compositionally biased region" description="Polar residues" evidence="5">
    <location>
        <begin position="347"/>
        <end position="360"/>
    </location>
</feature>
<dbReference type="PANTHER" id="PTHR43047">
    <property type="entry name" value="TWO-COMPONENT HISTIDINE PROTEIN KINASE"/>
    <property type="match status" value="1"/>
</dbReference>
<evidence type="ECO:0000256" key="4">
    <source>
        <dbReference type="ARBA" id="ARBA00022777"/>
    </source>
</evidence>
<evidence type="ECO:0000313" key="8">
    <source>
        <dbReference type="Proteomes" id="UP000815325"/>
    </source>
</evidence>
<dbReference type="PRINTS" id="PR00344">
    <property type="entry name" value="BCTRLSENSOR"/>
</dbReference>
<dbReference type="SMART" id="SM00387">
    <property type="entry name" value="HATPase_c"/>
    <property type="match status" value="1"/>
</dbReference>
<organism evidence="7 8">
    <name type="scientific">Dunaliella salina</name>
    <name type="common">Green alga</name>
    <name type="synonym">Protococcus salinus</name>
    <dbReference type="NCBI Taxonomy" id="3046"/>
    <lineage>
        <taxon>Eukaryota</taxon>
        <taxon>Viridiplantae</taxon>
        <taxon>Chlorophyta</taxon>
        <taxon>core chlorophytes</taxon>
        <taxon>Chlorophyceae</taxon>
        <taxon>CS clade</taxon>
        <taxon>Chlamydomonadales</taxon>
        <taxon>Dunaliellaceae</taxon>
        <taxon>Dunaliella</taxon>
    </lineage>
</organism>
<feature type="region of interest" description="Disordered" evidence="5">
    <location>
        <begin position="557"/>
        <end position="614"/>
    </location>
</feature>
<dbReference type="InterPro" id="IPR036890">
    <property type="entry name" value="HATPase_C_sf"/>
</dbReference>
<feature type="region of interest" description="Disordered" evidence="5">
    <location>
        <begin position="241"/>
        <end position="328"/>
    </location>
</feature>
<keyword evidence="8" id="KW-1185">Reference proteome</keyword>
<dbReference type="Pfam" id="PF02518">
    <property type="entry name" value="HATPase_c"/>
    <property type="match status" value="1"/>
</dbReference>
<feature type="compositionally biased region" description="Low complexity" evidence="5">
    <location>
        <begin position="513"/>
        <end position="532"/>
    </location>
</feature>
<accession>A0ABQ7G5D4</accession>
<dbReference type="InterPro" id="IPR005467">
    <property type="entry name" value="His_kinase_dom"/>
</dbReference>
<sequence>METITSSATHLLAIVNDIIIVQAARAGSLVLRQEVVDVGAMLDQVMRTTVPMAKRSIVLEKMLHERVPPIIADRRRLLQVMNNLVGNALKFTDKGKVTVKAYPDKGARHLVIKVVDQGCGIPRDKLLSIFEAFKQADMTSTRRYGGVGLGLSIAKELVSAHSGSISVHSDGVGRGTAVVVRLPVLQPENEAELEERWRRGYEALGYKAADLLSPELAMAEGRFCPVFQAKRLAGRLLHEPHTHTRQHSLMPRGHTHTHSPTSSPNSYVPSPLQPKRPERNSLSEPVLQSKPPLALPKDKEPLLTHHPSGSHLNGAPVPGYNPASAAGNPRVASLDMQHAMVDRYRWSQDSGPSSGENTVGSKDGEGGSGAHRASEEGEFHISAGNSIPGTATALMSSLYAPPDEDTSAASGLAGGLVANKPKVASAHAAGAAKPGALPTMPPASDLIHLDGGRPSPAGSPQMSGSMRIFNEEDSESRQLPIVDGASSPATSASASVKNVSSTRLPSTTTVSKGGAAQTGTESGTSGGSSQVGSGMVHMYEEAYQRASGVITAAAEAERAAELAQAQAQGEGGGAQTPEVGSTSSGPPAPADDEWASFAGQGVGVSDRSQAPAVQANQKCLSQQYELAVAEAAHKKQPLKPEWQAWVARIPEQHRKQ</sequence>
<name>A0ABQ7G5D4_DUNSA</name>
<feature type="region of interest" description="Disordered" evidence="5">
    <location>
        <begin position="431"/>
        <end position="532"/>
    </location>
</feature>
<proteinExistence type="predicted"/>
<dbReference type="EMBL" id="MU070110">
    <property type="protein sequence ID" value="KAF5829821.1"/>
    <property type="molecule type" value="Genomic_DNA"/>
</dbReference>
<dbReference type="CDD" id="cd16922">
    <property type="entry name" value="HATPase_EvgS-ArcB-TorS-like"/>
    <property type="match status" value="1"/>
</dbReference>
<dbReference type="Gene3D" id="3.30.565.10">
    <property type="entry name" value="Histidine kinase-like ATPase, C-terminal domain"/>
    <property type="match status" value="1"/>
</dbReference>
<feature type="compositionally biased region" description="Polar residues" evidence="5">
    <location>
        <begin position="496"/>
        <end position="511"/>
    </location>
</feature>
<dbReference type="SUPFAM" id="SSF55874">
    <property type="entry name" value="ATPase domain of HSP90 chaperone/DNA topoisomerase II/histidine kinase"/>
    <property type="match status" value="1"/>
</dbReference>
<dbReference type="PROSITE" id="PS50109">
    <property type="entry name" value="HIS_KIN"/>
    <property type="match status" value="1"/>
</dbReference>
<evidence type="ECO:0000256" key="2">
    <source>
        <dbReference type="ARBA" id="ARBA00012438"/>
    </source>
</evidence>
<dbReference type="InterPro" id="IPR003594">
    <property type="entry name" value="HATPase_dom"/>
</dbReference>
<dbReference type="Proteomes" id="UP000815325">
    <property type="component" value="Unassembled WGS sequence"/>
</dbReference>